<dbReference type="EMBL" id="QGKX02000088">
    <property type="protein sequence ID" value="KAF3588414.1"/>
    <property type="molecule type" value="Genomic_DNA"/>
</dbReference>
<protein>
    <submittedName>
        <fullName evidence="1">Uncharacterized protein</fullName>
    </submittedName>
</protein>
<comment type="caution">
    <text evidence="1">The sequence shown here is derived from an EMBL/GenBank/DDBJ whole genome shotgun (WGS) entry which is preliminary data.</text>
</comment>
<accession>A0A8S9S955</accession>
<gene>
    <name evidence="1" type="ORF">F2Q69_00028233</name>
</gene>
<sequence>MLNRNNAQVVSWKSKRYETVILRDVYRFKESSTLQFFFILIFRSVRETVEFLKHEGIEPLKLLLEKSKMYKDVILYNISWGNGPWNELELRPSAVICVSPGGADSGDFSKLLKEL</sequence>
<organism evidence="1 2">
    <name type="scientific">Brassica cretica</name>
    <name type="common">Mustard</name>
    <dbReference type="NCBI Taxonomy" id="69181"/>
    <lineage>
        <taxon>Eukaryota</taxon>
        <taxon>Viridiplantae</taxon>
        <taxon>Streptophyta</taxon>
        <taxon>Embryophyta</taxon>
        <taxon>Tracheophyta</taxon>
        <taxon>Spermatophyta</taxon>
        <taxon>Magnoliopsida</taxon>
        <taxon>eudicotyledons</taxon>
        <taxon>Gunneridae</taxon>
        <taxon>Pentapetalae</taxon>
        <taxon>rosids</taxon>
        <taxon>malvids</taxon>
        <taxon>Brassicales</taxon>
        <taxon>Brassicaceae</taxon>
        <taxon>Brassiceae</taxon>
        <taxon>Brassica</taxon>
    </lineage>
</organism>
<reference evidence="1" key="1">
    <citation type="submission" date="2019-12" db="EMBL/GenBank/DDBJ databases">
        <title>Genome sequencing and annotation of Brassica cretica.</title>
        <authorList>
            <person name="Studholme D.J."/>
            <person name="Sarris P."/>
        </authorList>
    </citation>
    <scope>NUCLEOTIDE SEQUENCE</scope>
    <source>
        <strain evidence="1">PFS-109/04</strain>
        <tissue evidence="1">Leaf</tissue>
    </source>
</reference>
<name>A0A8S9S955_BRACR</name>
<dbReference type="AlphaFoldDB" id="A0A8S9S955"/>
<evidence type="ECO:0000313" key="2">
    <source>
        <dbReference type="Proteomes" id="UP000712600"/>
    </source>
</evidence>
<dbReference type="Proteomes" id="UP000712600">
    <property type="component" value="Unassembled WGS sequence"/>
</dbReference>
<proteinExistence type="predicted"/>
<evidence type="ECO:0000313" key="1">
    <source>
        <dbReference type="EMBL" id="KAF3588414.1"/>
    </source>
</evidence>